<protein>
    <submittedName>
        <fullName evidence="1">Uncharacterized protein</fullName>
    </submittedName>
</protein>
<evidence type="ECO:0000313" key="1">
    <source>
        <dbReference type="EMBL" id="KEY66339.1"/>
    </source>
</evidence>
<dbReference type="Proteomes" id="UP000028045">
    <property type="component" value="Unassembled WGS sequence"/>
</dbReference>
<gene>
    <name evidence="1" type="ORF">S7711_10629</name>
</gene>
<accession>A0A084AM10</accession>
<keyword evidence="2" id="KW-1185">Reference proteome</keyword>
<sequence length="212" mass="23046">MITSVVGGGRNLHRAGTGRGRLSRLPNVVAAIPGTAHQASGKVAPASGWIKYLNIVVQARAPRPAAKGYFEHTSGKQASCYLSLGEDHAAILGFDLNQVPKWPDASPEHPSRWDDLSDDDDLMVHRVTCDSLSVQNRETHAAAALESLSTSATNHDCIQTGLHVSMMERAPSGQASLSILPFRSNVGRHQRCCPTDLKPSTNYHPREHRFIR</sequence>
<dbReference type="HOGENOM" id="CLU_1300402_0_0_1"/>
<organism evidence="1 2">
    <name type="scientific">Stachybotrys chartarum (strain CBS 109288 / IBT 7711)</name>
    <name type="common">Toxic black mold</name>
    <name type="synonym">Stilbospora chartarum</name>
    <dbReference type="NCBI Taxonomy" id="1280523"/>
    <lineage>
        <taxon>Eukaryota</taxon>
        <taxon>Fungi</taxon>
        <taxon>Dikarya</taxon>
        <taxon>Ascomycota</taxon>
        <taxon>Pezizomycotina</taxon>
        <taxon>Sordariomycetes</taxon>
        <taxon>Hypocreomycetidae</taxon>
        <taxon>Hypocreales</taxon>
        <taxon>Stachybotryaceae</taxon>
        <taxon>Stachybotrys</taxon>
    </lineage>
</organism>
<evidence type="ECO:0000313" key="2">
    <source>
        <dbReference type="Proteomes" id="UP000028045"/>
    </source>
</evidence>
<dbReference type="AlphaFoldDB" id="A0A084AM10"/>
<proteinExistence type="predicted"/>
<reference evidence="1 2" key="1">
    <citation type="journal article" date="2014" name="BMC Genomics">
        <title>Comparative genome sequencing reveals chemotype-specific gene clusters in the toxigenic black mold Stachybotrys.</title>
        <authorList>
            <person name="Semeiks J."/>
            <person name="Borek D."/>
            <person name="Otwinowski Z."/>
            <person name="Grishin N.V."/>
        </authorList>
    </citation>
    <scope>NUCLEOTIDE SEQUENCE [LARGE SCALE GENOMIC DNA]</scope>
    <source>
        <strain evidence="2">CBS 109288 / IBT 7711</strain>
    </source>
</reference>
<dbReference type="EMBL" id="KL648661">
    <property type="protein sequence ID" value="KEY66339.1"/>
    <property type="molecule type" value="Genomic_DNA"/>
</dbReference>
<name>A0A084AM10_STACB</name>